<feature type="transmembrane region" description="Helical" evidence="1">
    <location>
        <begin position="34"/>
        <end position="56"/>
    </location>
</feature>
<dbReference type="EMBL" id="MFUJ01000021">
    <property type="protein sequence ID" value="OGI79234.1"/>
    <property type="molecule type" value="Genomic_DNA"/>
</dbReference>
<protein>
    <recommendedName>
        <fullName evidence="4">VanZ-like domain-containing protein</fullName>
    </recommendedName>
</protein>
<feature type="transmembrane region" description="Helical" evidence="1">
    <location>
        <begin position="68"/>
        <end position="90"/>
    </location>
</feature>
<name>A0A1F6WBH3_9BACT</name>
<gene>
    <name evidence="2" type="ORF">A3F19_02075</name>
</gene>
<accession>A0A1F6WBH3</accession>
<sequence>MDRKKFFKRIVYLIFFIFIVHFFANKFYWYSSIWYFDIIMHFLGGLWVGLFFIWFSSESLRLSLAFKALTLVIFKILLFVFVVGFGWEVFEFLFNNYIAQNPFDFLDSTSDIFFDLVGGIVAILFFLKKTMLSNENKVK</sequence>
<keyword evidence="1" id="KW-1133">Transmembrane helix</keyword>
<proteinExistence type="predicted"/>
<keyword evidence="1" id="KW-0472">Membrane</keyword>
<dbReference type="AlphaFoldDB" id="A0A1F6WBH3"/>
<dbReference type="Proteomes" id="UP000177052">
    <property type="component" value="Unassembled WGS sequence"/>
</dbReference>
<comment type="caution">
    <text evidence="2">The sequence shown here is derived from an EMBL/GenBank/DDBJ whole genome shotgun (WGS) entry which is preliminary data.</text>
</comment>
<reference evidence="2 3" key="1">
    <citation type="journal article" date="2016" name="Nat. Commun.">
        <title>Thousands of microbial genomes shed light on interconnected biogeochemical processes in an aquifer system.</title>
        <authorList>
            <person name="Anantharaman K."/>
            <person name="Brown C.T."/>
            <person name="Hug L.A."/>
            <person name="Sharon I."/>
            <person name="Castelle C.J."/>
            <person name="Probst A.J."/>
            <person name="Thomas B.C."/>
            <person name="Singh A."/>
            <person name="Wilkins M.J."/>
            <person name="Karaoz U."/>
            <person name="Brodie E.L."/>
            <person name="Williams K.H."/>
            <person name="Hubbard S.S."/>
            <person name="Banfield J.F."/>
        </authorList>
    </citation>
    <scope>NUCLEOTIDE SEQUENCE [LARGE SCALE GENOMIC DNA]</scope>
</reference>
<keyword evidence="1" id="KW-0812">Transmembrane</keyword>
<evidence type="ECO:0000256" key="1">
    <source>
        <dbReference type="SAM" id="Phobius"/>
    </source>
</evidence>
<feature type="transmembrane region" description="Helical" evidence="1">
    <location>
        <begin position="10"/>
        <end position="28"/>
    </location>
</feature>
<dbReference type="Pfam" id="PF09997">
    <property type="entry name" value="DUF2238"/>
    <property type="match status" value="1"/>
</dbReference>
<evidence type="ECO:0000313" key="2">
    <source>
        <dbReference type="EMBL" id="OGI79234.1"/>
    </source>
</evidence>
<organism evidence="2 3">
    <name type="scientific">Candidatus Nomurabacteria bacterium RIFCSPHIGHO2_12_FULL_37_29</name>
    <dbReference type="NCBI Taxonomy" id="1801759"/>
    <lineage>
        <taxon>Bacteria</taxon>
        <taxon>Candidatus Nomuraibacteriota</taxon>
    </lineage>
</organism>
<dbReference type="InterPro" id="IPR014509">
    <property type="entry name" value="YjdF-like"/>
</dbReference>
<evidence type="ECO:0008006" key="4">
    <source>
        <dbReference type="Google" id="ProtNLM"/>
    </source>
</evidence>
<evidence type="ECO:0000313" key="3">
    <source>
        <dbReference type="Proteomes" id="UP000177052"/>
    </source>
</evidence>
<feature type="transmembrane region" description="Helical" evidence="1">
    <location>
        <begin position="110"/>
        <end position="127"/>
    </location>
</feature>